<name>A0A955E079_UNCKA</name>
<evidence type="ECO:0000313" key="3">
    <source>
        <dbReference type="Proteomes" id="UP000714817"/>
    </source>
</evidence>
<evidence type="ECO:0000313" key="2">
    <source>
        <dbReference type="EMBL" id="MCA9302204.1"/>
    </source>
</evidence>
<organism evidence="2 3">
    <name type="scientific">candidate division WWE3 bacterium</name>
    <dbReference type="NCBI Taxonomy" id="2053526"/>
    <lineage>
        <taxon>Bacteria</taxon>
        <taxon>Katanobacteria</taxon>
    </lineage>
</organism>
<proteinExistence type="predicted"/>
<dbReference type="GO" id="GO:0016747">
    <property type="term" value="F:acyltransferase activity, transferring groups other than amino-acyl groups"/>
    <property type="evidence" value="ECO:0007669"/>
    <property type="project" value="InterPro"/>
</dbReference>
<accession>A0A955E079</accession>
<feature type="domain" description="N-acetyltransferase" evidence="1">
    <location>
        <begin position="117"/>
        <end position="257"/>
    </location>
</feature>
<dbReference type="Proteomes" id="UP000714817">
    <property type="component" value="Unassembled WGS sequence"/>
</dbReference>
<dbReference type="AlphaFoldDB" id="A0A955E079"/>
<protein>
    <submittedName>
        <fullName evidence="2">GNAT family N-acetyltransferase</fullName>
    </submittedName>
</protein>
<dbReference type="CDD" id="cd04301">
    <property type="entry name" value="NAT_SF"/>
    <property type="match status" value="1"/>
</dbReference>
<dbReference type="SUPFAM" id="SSF55729">
    <property type="entry name" value="Acyl-CoA N-acyltransferases (Nat)"/>
    <property type="match status" value="1"/>
</dbReference>
<reference evidence="2" key="2">
    <citation type="journal article" date="2021" name="Microbiome">
        <title>Successional dynamics and alternative stable states in a saline activated sludge microbial community over 9 years.</title>
        <authorList>
            <person name="Wang Y."/>
            <person name="Ye J."/>
            <person name="Ju F."/>
            <person name="Liu L."/>
            <person name="Boyd J.A."/>
            <person name="Deng Y."/>
            <person name="Parks D.H."/>
            <person name="Jiang X."/>
            <person name="Yin X."/>
            <person name="Woodcroft B.J."/>
            <person name="Tyson G.W."/>
            <person name="Hugenholtz P."/>
            <person name="Polz M.F."/>
            <person name="Zhang T."/>
        </authorList>
    </citation>
    <scope>NUCLEOTIDE SEQUENCE</scope>
    <source>
        <strain evidence="2">HKST-UBA80</strain>
    </source>
</reference>
<reference evidence="2" key="1">
    <citation type="submission" date="2020-04" db="EMBL/GenBank/DDBJ databases">
        <authorList>
            <person name="Zhang T."/>
        </authorList>
    </citation>
    <scope>NUCLEOTIDE SEQUENCE</scope>
    <source>
        <strain evidence="2">HKST-UBA80</strain>
    </source>
</reference>
<evidence type="ECO:0000259" key="1">
    <source>
        <dbReference type="PROSITE" id="PS51186"/>
    </source>
</evidence>
<gene>
    <name evidence="2" type="ORF">KDA10_02485</name>
</gene>
<comment type="caution">
    <text evidence="2">The sequence shown here is derived from an EMBL/GenBank/DDBJ whole genome shotgun (WGS) entry which is preliminary data.</text>
</comment>
<dbReference type="Gene3D" id="3.40.630.30">
    <property type="match status" value="1"/>
</dbReference>
<dbReference type="EMBL" id="JAGQNY010000008">
    <property type="protein sequence ID" value="MCA9302204.1"/>
    <property type="molecule type" value="Genomic_DNA"/>
</dbReference>
<sequence>MNYFSAIFTDIMRIFLGTNSIRFIEYNDFFYVDSHFKDEWYNFVVPKLSDPKKLNISLIDQIIHKSKSEGKKLSFYVNEKLKDNYLPFVKKYGGEKLGSDSYLVKEIGKQTNPNLPTDYYLSNEYSLNEVIKVLESCHPGWPGESYYCRLYEKYKEEGQEDRKFETIVTKHKQEIIGAGSVIVDTSLGLAYLHNAGVVKDHRRRGLHTALVDERCNFGVNHGVNKFISIAEEATGSYKGLIKNGFQLKDKFYLFKID</sequence>
<dbReference type="InterPro" id="IPR016181">
    <property type="entry name" value="Acyl_CoA_acyltransferase"/>
</dbReference>
<dbReference type="InterPro" id="IPR000182">
    <property type="entry name" value="GNAT_dom"/>
</dbReference>
<dbReference type="PROSITE" id="PS51186">
    <property type="entry name" value="GNAT"/>
    <property type="match status" value="1"/>
</dbReference>
<dbReference type="Pfam" id="PF00583">
    <property type="entry name" value="Acetyltransf_1"/>
    <property type="match status" value="1"/>
</dbReference>